<keyword evidence="1 5" id="KW-0378">Hydrolase</keyword>
<keyword evidence="6" id="KW-1185">Reference proteome</keyword>
<name>A0A8S3RLP7_MYTED</name>
<dbReference type="AlphaFoldDB" id="A0A8S3RLP7"/>
<dbReference type="GO" id="GO:0004725">
    <property type="term" value="F:protein tyrosine phosphatase activity"/>
    <property type="evidence" value="ECO:0007669"/>
    <property type="project" value="UniProtKB-EC"/>
</dbReference>
<feature type="compositionally biased region" description="Basic and acidic residues" evidence="3">
    <location>
        <begin position="299"/>
        <end position="318"/>
    </location>
</feature>
<feature type="region of interest" description="Disordered" evidence="3">
    <location>
        <begin position="203"/>
        <end position="318"/>
    </location>
</feature>
<dbReference type="OrthoDB" id="200924at2759"/>
<organism evidence="5 6">
    <name type="scientific">Mytilus edulis</name>
    <name type="common">Blue mussel</name>
    <dbReference type="NCBI Taxonomy" id="6550"/>
    <lineage>
        <taxon>Eukaryota</taxon>
        <taxon>Metazoa</taxon>
        <taxon>Spiralia</taxon>
        <taxon>Lophotrochozoa</taxon>
        <taxon>Mollusca</taxon>
        <taxon>Bivalvia</taxon>
        <taxon>Autobranchia</taxon>
        <taxon>Pteriomorphia</taxon>
        <taxon>Mytilida</taxon>
        <taxon>Mytiloidea</taxon>
        <taxon>Mytilidae</taxon>
        <taxon>Mytilinae</taxon>
        <taxon>Mytilus</taxon>
    </lineage>
</organism>
<evidence type="ECO:0000256" key="1">
    <source>
        <dbReference type="ARBA" id="ARBA00022801"/>
    </source>
</evidence>
<feature type="compositionally biased region" description="Polar residues" evidence="3">
    <location>
        <begin position="203"/>
        <end position="230"/>
    </location>
</feature>
<dbReference type="InterPro" id="IPR020422">
    <property type="entry name" value="TYR_PHOSPHATASE_DUAL_dom"/>
</dbReference>
<evidence type="ECO:0000259" key="4">
    <source>
        <dbReference type="PROSITE" id="PS50056"/>
    </source>
</evidence>
<dbReference type="EMBL" id="CAJPWZ010001219">
    <property type="protein sequence ID" value="CAG2210072.1"/>
    <property type="molecule type" value="Genomic_DNA"/>
</dbReference>
<dbReference type="SUPFAM" id="SSF52799">
    <property type="entry name" value="(Phosphotyrosine protein) phosphatases II"/>
    <property type="match status" value="1"/>
</dbReference>
<dbReference type="GO" id="GO:0004651">
    <property type="term" value="F:polynucleotide 5'-phosphatase activity"/>
    <property type="evidence" value="ECO:0007669"/>
    <property type="project" value="TreeGrafter"/>
</dbReference>
<evidence type="ECO:0000256" key="3">
    <source>
        <dbReference type="SAM" id="MobiDB-lite"/>
    </source>
</evidence>
<dbReference type="InterPro" id="IPR000387">
    <property type="entry name" value="Tyr_Pase_dom"/>
</dbReference>
<evidence type="ECO:0000256" key="2">
    <source>
        <dbReference type="ARBA" id="ARBA00022912"/>
    </source>
</evidence>
<feature type="compositionally biased region" description="Basic and acidic residues" evidence="3">
    <location>
        <begin position="233"/>
        <end position="274"/>
    </location>
</feature>
<dbReference type="GO" id="GO:0004722">
    <property type="term" value="F:protein serine/threonine phosphatase activity"/>
    <property type="evidence" value="ECO:0007669"/>
    <property type="project" value="UniProtKB-EC"/>
</dbReference>
<feature type="domain" description="Tyrosine specific protein phosphatases" evidence="4">
    <location>
        <begin position="104"/>
        <end position="173"/>
    </location>
</feature>
<dbReference type="SMART" id="SM00195">
    <property type="entry name" value="DSPc"/>
    <property type="match status" value="1"/>
</dbReference>
<sequence>MYQYSVPERWDEYTSLGEVINGTKFVAFKVPLKKEILSAVHKNDRFGPEDVIEKIKEKGHVLGLVIDITYTDRYYYQTEFTEKKVEHEKIYCGGHDLPSDAVVYRFFDVVEKFLIKNKNEEMVVGVHCTHGVNRTGYIVCRYMIERLDIDPSKAMEDFNKARGHSIERKPYIDDLLARKYNPDYVMGIHPPVLKEVKNYNKRNNYSNTQWPGNKTHGRTPNSLTLNNSSHAFGEQDKRKLYERGEKEQVEKESLRNRPHSAREDKTGALKERQDYCGSAGDSVCSKEKGTANRGPPVDARGRDMMRDGRGPSEDQKQK</sequence>
<evidence type="ECO:0000313" key="5">
    <source>
        <dbReference type="EMBL" id="CAG2210072.1"/>
    </source>
</evidence>
<dbReference type="EC" id="3.1.3.16" evidence="5"/>
<evidence type="ECO:0000313" key="6">
    <source>
        <dbReference type="Proteomes" id="UP000683360"/>
    </source>
</evidence>
<dbReference type="PANTHER" id="PTHR10367:SF9">
    <property type="entry name" value="DUAL-SPECIFICITY PHOSPHATASE 11 (RNA_RNP COMPLEX 1-INTERACTING)"/>
    <property type="match status" value="1"/>
</dbReference>
<dbReference type="InterPro" id="IPR000340">
    <property type="entry name" value="Dual-sp_phosphatase_cat-dom"/>
</dbReference>
<proteinExistence type="predicted"/>
<comment type="caution">
    <text evidence="5">The sequence shown here is derived from an EMBL/GenBank/DDBJ whole genome shotgun (WGS) entry which is preliminary data.</text>
</comment>
<dbReference type="Pfam" id="PF00782">
    <property type="entry name" value="DSPc"/>
    <property type="match status" value="1"/>
</dbReference>
<dbReference type="Gene3D" id="3.90.190.10">
    <property type="entry name" value="Protein tyrosine phosphatase superfamily"/>
    <property type="match status" value="1"/>
</dbReference>
<keyword evidence="2" id="KW-0904">Protein phosphatase</keyword>
<protein>
    <submittedName>
        <fullName evidence="5">K14165</fullName>
        <ecNumber evidence="5">3.1.3.16</ecNumber>
        <ecNumber evidence="5">3.1.3.48</ecNumber>
    </submittedName>
</protein>
<reference evidence="5" key="1">
    <citation type="submission" date="2021-03" db="EMBL/GenBank/DDBJ databases">
        <authorList>
            <person name="Bekaert M."/>
        </authorList>
    </citation>
    <scope>NUCLEOTIDE SEQUENCE</scope>
</reference>
<dbReference type="EC" id="3.1.3.48" evidence="5"/>
<dbReference type="PANTHER" id="PTHR10367">
    <property type="entry name" value="MRNA-CAPPING ENZYME"/>
    <property type="match status" value="1"/>
</dbReference>
<gene>
    <name evidence="5" type="ORF">MEDL_24175</name>
</gene>
<dbReference type="PROSITE" id="PS00383">
    <property type="entry name" value="TYR_PHOSPHATASE_1"/>
    <property type="match status" value="1"/>
</dbReference>
<dbReference type="InterPro" id="IPR029021">
    <property type="entry name" value="Prot-tyrosine_phosphatase-like"/>
</dbReference>
<dbReference type="InterPro" id="IPR016130">
    <property type="entry name" value="Tyr_Pase_AS"/>
</dbReference>
<accession>A0A8S3RLP7</accession>
<dbReference type="InterPro" id="IPR051029">
    <property type="entry name" value="mRNA_Capping_Enz/RNA_Phosphat"/>
</dbReference>
<dbReference type="Proteomes" id="UP000683360">
    <property type="component" value="Unassembled WGS sequence"/>
</dbReference>
<dbReference type="PROSITE" id="PS50056">
    <property type="entry name" value="TYR_PHOSPHATASE_2"/>
    <property type="match status" value="1"/>
</dbReference>